<feature type="region of interest" description="Disordered" evidence="1">
    <location>
        <begin position="16"/>
        <end position="41"/>
    </location>
</feature>
<dbReference type="AlphaFoldDB" id="A0A3M9M4K1"/>
<proteinExistence type="predicted"/>
<dbReference type="EMBL" id="RJJQ01000016">
    <property type="protein sequence ID" value="RNI20452.1"/>
    <property type="molecule type" value="Genomic_DNA"/>
</dbReference>
<feature type="compositionally biased region" description="Basic and acidic residues" evidence="1">
    <location>
        <begin position="599"/>
        <end position="608"/>
    </location>
</feature>
<name>A0A3M9M4K1_9MICO</name>
<organism evidence="3 4">
    <name type="scientific">Flexivirga caeni</name>
    <dbReference type="NCBI Taxonomy" id="2294115"/>
    <lineage>
        <taxon>Bacteria</taxon>
        <taxon>Bacillati</taxon>
        <taxon>Actinomycetota</taxon>
        <taxon>Actinomycetes</taxon>
        <taxon>Micrococcales</taxon>
        <taxon>Dermacoccaceae</taxon>
        <taxon>Flexivirga</taxon>
    </lineage>
</organism>
<dbReference type="Proteomes" id="UP000271678">
    <property type="component" value="Unassembled WGS sequence"/>
</dbReference>
<evidence type="ECO:0000313" key="3">
    <source>
        <dbReference type="EMBL" id="RNI20452.1"/>
    </source>
</evidence>
<feature type="region of interest" description="Disordered" evidence="1">
    <location>
        <begin position="532"/>
        <end position="608"/>
    </location>
</feature>
<protein>
    <submittedName>
        <fullName evidence="3">HNH endonuclease</fullName>
    </submittedName>
</protein>
<gene>
    <name evidence="3" type="ORF">EFY87_14570</name>
</gene>
<keyword evidence="3" id="KW-0540">Nuclease</keyword>
<keyword evidence="3" id="KW-0255">Endonuclease</keyword>
<keyword evidence="3" id="KW-0378">Hydrolase</keyword>
<sequence length="608" mass="66322">MVGLVFRWVLGFGPGSRTSATRKAEGQAPSRHRRRSEYAERTSCTIRHHLSAVHGPGGASGIRTDAYPSVSVHPARLLARTRAHPPASAHSAQLPMRGRHTSRDGPRRAVGARCLTRRMIETCPTKPLSGGTVTDSPHEPARNAAMASARDELAVIGGQLNDGHARLIALMRRVLADELWCGVGLKSPEQWLTAYAGLTWSSAHDIVRIAERSVELPNMQRLLDDGTLSLGQAAVVAKYTPTDFDADVAEFASYTTVTQLRRALCRYEFNADSAAAAASGTESALLPGDAADHAEHVDSASDAVIDSAPAPFDPATAPPRLDMRYAAGRFVLSYDAPADIGALVEQALLEAKDELFRIDTPGEASRNRGAASFGAAMGLMAQRSLDTGAPIGHSRASRYRVYLHLDTSGNSWLNKRSAIPPALRDRIVCDGVIQPVWETDGKPVSVGRAQRIVPARTRRLLEDRDRGCRYPGCLAMHHLECHHLDHWIDGGQTDADRMVMLCPFHHDEHHRGTFVMVGDPSRPDGIIFTARDGSRLRPHFRPDALPSPRDDGQRRTRYAGPVNEKLHLSLVRFYPRPPEPERPRQPMPMADGARSLGDPPRDDPSPGP</sequence>
<dbReference type="InterPro" id="IPR003615">
    <property type="entry name" value="HNH_nuc"/>
</dbReference>
<evidence type="ECO:0000259" key="2">
    <source>
        <dbReference type="SMART" id="SM00507"/>
    </source>
</evidence>
<dbReference type="GO" id="GO:0004519">
    <property type="term" value="F:endonuclease activity"/>
    <property type="evidence" value="ECO:0007669"/>
    <property type="project" value="UniProtKB-KW"/>
</dbReference>
<feature type="region of interest" description="Disordered" evidence="1">
    <location>
        <begin position="81"/>
        <end position="107"/>
    </location>
</feature>
<dbReference type="CDD" id="cd00085">
    <property type="entry name" value="HNHc"/>
    <property type="match status" value="1"/>
</dbReference>
<evidence type="ECO:0000313" key="4">
    <source>
        <dbReference type="Proteomes" id="UP000271678"/>
    </source>
</evidence>
<feature type="domain" description="HNH nuclease" evidence="2">
    <location>
        <begin position="456"/>
        <end position="507"/>
    </location>
</feature>
<accession>A0A3M9M4K1</accession>
<reference evidence="3 4" key="1">
    <citation type="submission" date="2018-11" db="EMBL/GenBank/DDBJ databases">
        <title>Draft genome of Simplicispira Flexivirga sp. BO-16.</title>
        <authorList>
            <person name="Im W.T."/>
        </authorList>
    </citation>
    <scope>NUCLEOTIDE SEQUENCE [LARGE SCALE GENOMIC DNA]</scope>
    <source>
        <strain evidence="3 4">BO-16</strain>
    </source>
</reference>
<evidence type="ECO:0000256" key="1">
    <source>
        <dbReference type="SAM" id="MobiDB-lite"/>
    </source>
</evidence>
<dbReference type="SMART" id="SM00507">
    <property type="entry name" value="HNHc"/>
    <property type="match status" value="1"/>
</dbReference>
<keyword evidence="4" id="KW-1185">Reference proteome</keyword>
<comment type="caution">
    <text evidence="3">The sequence shown here is derived from an EMBL/GenBank/DDBJ whole genome shotgun (WGS) entry which is preliminary data.</text>
</comment>